<dbReference type="Gene3D" id="1.10.1240.10">
    <property type="entry name" value="Methionine synthase domain"/>
    <property type="match status" value="1"/>
</dbReference>
<evidence type="ECO:0000256" key="2">
    <source>
        <dbReference type="ARBA" id="ARBA00023285"/>
    </source>
</evidence>
<dbReference type="eggNOG" id="COG5012">
    <property type="taxonomic scope" value="Bacteria"/>
</dbReference>
<dbReference type="PROSITE" id="PS51332">
    <property type="entry name" value="B12_BINDING"/>
    <property type="match status" value="1"/>
</dbReference>
<dbReference type="GO" id="GO:0046653">
    <property type="term" value="P:tetrahydrofolate metabolic process"/>
    <property type="evidence" value="ECO:0007669"/>
    <property type="project" value="TreeGrafter"/>
</dbReference>
<evidence type="ECO:0000313" key="6">
    <source>
        <dbReference type="Proteomes" id="UP000019678"/>
    </source>
</evidence>
<name>A0A017TDC7_9BACT</name>
<dbReference type="GO" id="GO:0046872">
    <property type="term" value="F:metal ion binding"/>
    <property type="evidence" value="ECO:0007669"/>
    <property type="project" value="UniProtKB-KW"/>
</dbReference>
<keyword evidence="6" id="KW-1185">Reference proteome</keyword>
<evidence type="ECO:0000259" key="4">
    <source>
        <dbReference type="PROSITE" id="PS51332"/>
    </source>
</evidence>
<dbReference type="Pfam" id="PF02607">
    <property type="entry name" value="B12-binding_2"/>
    <property type="match status" value="1"/>
</dbReference>
<dbReference type="InterPro" id="IPR036594">
    <property type="entry name" value="Meth_synthase_dom"/>
</dbReference>
<dbReference type="Pfam" id="PF02310">
    <property type="entry name" value="B12-binding"/>
    <property type="match status" value="1"/>
</dbReference>
<comment type="caution">
    <text evidence="5">The sequence shown here is derived from an EMBL/GenBank/DDBJ whole genome shotgun (WGS) entry which is preliminary data.</text>
</comment>
<keyword evidence="1" id="KW-0479">Metal-binding</keyword>
<evidence type="ECO:0000256" key="3">
    <source>
        <dbReference type="SAM" id="MobiDB-lite"/>
    </source>
</evidence>
<dbReference type="Gene3D" id="3.40.50.280">
    <property type="entry name" value="Cobalamin-binding domain"/>
    <property type="match status" value="1"/>
</dbReference>
<dbReference type="AlphaFoldDB" id="A0A017TDC7"/>
<dbReference type="RefSeq" id="WP_063748668.1">
    <property type="nucleotide sequence ID" value="NZ_ASRX01000014.1"/>
</dbReference>
<evidence type="ECO:0000313" key="5">
    <source>
        <dbReference type="EMBL" id="EYF06825.1"/>
    </source>
</evidence>
<dbReference type="InterPro" id="IPR036724">
    <property type="entry name" value="Cobalamin-bd_sf"/>
</dbReference>
<keyword evidence="2" id="KW-0170">Cobalt</keyword>
<organism evidence="5 6">
    <name type="scientific">Chondromyces apiculatus DSM 436</name>
    <dbReference type="NCBI Taxonomy" id="1192034"/>
    <lineage>
        <taxon>Bacteria</taxon>
        <taxon>Pseudomonadati</taxon>
        <taxon>Myxococcota</taxon>
        <taxon>Polyangia</taxon>
        <taxon>Polyangiales</taxon>
        <taxon>Polyangiaceae</taxon>
        <taxon>Chondromyces</taxon>
    </lineage>
</organism>
<dbReference type="STRING" id="1192034.CAP_1522"/>
<dbReference type="GO" id="GO:0031419">
    <property type="term" value="F:cobalamin binding"/>
    <property type="evidence" value="ECO:0007669"/>
    <property type="project" value="InterPro"/>
</dbReference>
<reference evidence="5 6" key="1">
    <citation type="submission" date="2013-05" db="EMBL/GenBank/DDBJ databases">
        <title>Genome assembly of Chondromyces apiculatus DSM 436.</title>
        <authorList>
            <person name="Sharma G."/>
            <person name="Khatri I."/>
            <person name="Kaur C."/>
            <person name="Mayilraj S."/>
            <person name="Subramanian S."/>
        </authorList>
    </citation>
    <scope>NUCLEOTIDE SEQUENCE [LARGE SCALE GENOMIC DNA]</scope>
    <source>
        <strain evidence="5 6">DSM 436</strain>
    </source>
</reference>
<dbReference type="GO" id="GO:0050667">
    <property type="term" value="P:homocysteine metabolic process"/>
    <property type="evidence" value="ECO:0007669"/>
    <property type="project" value="TreeGrafter"/>
</dbReference>
<dbReference type="PANTHER" id="PTHR45833">
    <property type="entry name" value="METHIONINE SYNTHASE"/>
    <property type="match status" value="1"/>
</dbReference>
<sequence length="258" mass="27335">MTIVAPPSTAPPAFAAPPASTAPTASYLKAILAGERSRAVQVVEQCLKQGMSVRDIHLQVIQEAQYEIGRLWQENQISIAQEHLATAVSQLVLSHLYRHLPRAPSNGKRVLLACVEGEQHEMGVRILADLLEAEGFEVKLLGANVPTDHLVTLALEMRPDLVALSASLSFHLQSLRRAVARLRESLGPTVPLLAGGRAVAWTPGIEVQLGVPPAAKDAKGMVEQVCTILRVKRKTGMPGRGGGAQGRTPSGSPGQAGG</sequence>
<accession>A0A017TDC7</accession>
<protein>
    <submittedName>
        <fullName evidence="5">B12 binding domain protein</fullName>
    </submittedName>
</protein>
<dbReference type="InterPro" id="IPR003759">
    <property type="entry name" value="Cbl-bd_cap"/>
</dbReference>
<feature type="region of interest" description="Disordered" evidence="3">
    <location>
        <begin position="1"/>
        <end position="20"/>
    </location>
</feature>
<gene>
    <name evidence="5" type="ORF">CAP_1522</name>
</gene>
<dbReference type="PANTHER" id="PTHR45833:SF1">
    <property type="entry name" value="METHIONINE SYNTHASE"/>
    <property type="match status" value="1"/>
</dbReference>
<dbReference type="EMBL" id="ASRX01000014">
    <property type="protein sequence ID" value="EYF06825.1"/>
    <property type="molecule type" value="Genomic_DNA"/>
</dbReference>
<dbReference type="InterPro" id="IPR050554">
    <property type="entry name" value="Met_Synthase/Corrinoid"/>
</dbReference>
<dbReference type="Proteomes" id="UP000019678">
    <property type="component" value="Unassembled WGS sequence"/>
</dbReference>
<feature type="domain" description="B12-binding" evidence="4">
    <location>
        <begin position="107"/>
        <end position="239"/>
    </location>
</feature>
<feature type="region of interest" description="Disordered" evidence="3">
    <location>
        <begin position="234"/>
        <end position="258"/>
    </location>
</feature>
<evidence type="ECO:0000256" key="1">
    <source>
        <dbReference type="ARBA" id="ARBA00022723"/>
    </source>
</evidence>
<dbReference type="GO" id="GO:0005829">
    <property type="term" value="C:cytosol"/>
    <property type="evidence" value="ECO:0007669"/>
    <property type="project" value="TreeGrafter"/>
</dbReference>
<proteinExistence type="predicted"/>
<dbReference type="InterPro" id="IPR006158">
    <property type="entry name" value="Cobalamin-bd"/>
</dbReference>
<dbReference type="GO" id="GO:0008705">
    <property type="term" value="F:methionine synthase activity"/>
    <property type="evidence" value="ECO:0007669"/>
    <property type="project" value="TreeGrafter"/>
</dbReference>
<dbReference type="SUPFAM" id="SSF52242">
    <property type="entry name" value="Cobalamin (vitamin B12)-binding domain"/>
    <property type="match status" value="1"/>
</dbReference>